<dbReference type="SUPFAM" id="SSF54665">
    <property type="entry name" value="CO dehydrogenase molybdoprotein N-domain-like"/>
    <property type="match status" value="1"/>
</dbReference>
<dbReference type="SUPFAM" id="SSF56003">
    <property type="entry name" value="Molybdenum cofactor-binding domain"/>
    <property type="match status" value="1"/>
</dbReference>
<dbReference type="SMART" id="SM01008">
    <property type="entry name" value="Ald_Xan_dh_C"/>
    <property type="match status" value="1"/>
</dbReference>
<name>A0A561DNE8_9BACI</name>
<dbReference type="Pfam" id="PF02738">
    <property type="entry name" value="MoCoBD_1"/>
    <property type="match status" value="1"/>
</dbReference>
<dbReference type="Pfam" id="PF01315">
    <property type="entry name" value="Ald_Xan_dh_C"/>
    <property type="match status" value="1"/>
</dbReference>
<dbReference type="EMBL" id="VIVN01000003">
    <property type="protein sequence ID" value="TWE04893.1"/>
    <property type="molecule type" value="Genomic_DNA"/>
</dbReference>
<dbReference type="InterPro" id="IPR008274">
    <property type="entry name" value="AldOxase/xan_DH_MoCoBD1"/>
</dbReference>
<proteinExistence type="predicted"/>
<dbReference type="InterPro" id="IPR037165">
    <property type="entry name" value="AldOxase/xan_DH_Mopterin-bd_sf"/>
</dbReference>
<dbReference type="PANTHER" id="PTHR11908">
    <property type="entry name" value="XANTHINE DEHYDROGENASE"/>
    <property type="match status" value="1"/>
</dbReference>
<organism evidence="2 3">
    <name type="scientific">Neobacillus bataviensis</name>
    <dbReference type="NCBI Taxonomy" id="220685"/>
    <lineage>
        <taxon>Bacteria</taxon>
        <taxon>Bacillati</taxon>
        <taxon>Bacillota</taxon>
        <taxon>Bacilli</taxon>
        <taxon>Bacillales</taxon>
        <taxon>Bacillaceae</taxon>
        <taxon>Neobacillus</taxon>
    </lineage>
</organism>
<evidence type="ECO:0000259" key="1">
    <source>
        <dbReference type="SMART" id="SM01008"/>
    </source>
</evidence>
<dbReference type="Gene3D" id="3.30.365.10">
    <property type="entry name" value="Aldehyde oxidase/xanthine dehydrogenase, molybdopterin binding domain"/>
    <property type="match status" value="5"/>
</dbReference>
<dbReference type="Gene3D" id="3.90.1170.50">
    <property type="entry name" value="Aldehyde oxidase/xanthine dehydrogenase, a/b hammerhead"/>
    <property type="match status" value="1"/>
</dbReference>
<comment type="caution">
    <text evidence="2">The sequence shown here is derived from an EMBL/GenBank/DDBJ whole genome shotgun (WGS) entry which is preliminary data.</text>
</comment>
<keyword evidence="3" id="KW-1185">Reference proteome</keyword>
<dbReference type="AlphaFoldDB" id="A0A561DNE8"/>
<dbReference type="InterPro" id="IPR017609">
    <property type="entry name" value="Xanthine_dehydrogenase_dsu"/>
</dbReference>
<dbReference type="PANTHER" id="PTHR11908:SF157">
    <property type="entry name" value="XANTHINE DEHYDROGENASE SUBUNIT D-RELATED"/>
    <property type="match status" value="1"/>
</dbReference>
<dbReference type="GO" id="GO:0005506">
    <property type="term" value="F:iron ion binding"/>
    <property type="evidence" value="ECO:0007669"/>
    <property type="project" value="InterPro"/>
</dbReference>
<protein>
    <submittedName>
        <fullName evidence="2">Xanthine dehydrogenase molybdenum binding subunit apoprotein</fullName>
    </submittedName>
</protein>
<accession>A0A561DNE8</accession>
<dbReference type="Pfam" id="PF20256">
    <property type="entry name" value="MoCoBD_2"/>
    <property type="match status" value="1"/>
</dbReference>
<sequence length="763" mass="82883">MALQTSLSELKRRVRPDGPEKVTGRMKYLTDLTFPNMLYGKILRSTEPHAEILSISVDEAEQLPGVRAVVTYKDVPGLNGFGLIFPDQPVLCEDRVRYVGDALAAVAADTKEIAEQALRLIRVEYKKLPVVDSPEKSLQPDAPLLHPGGNILHHPYFKKGDVETAFQTCAIVVEETYELPRQMHAYMETEGGVIVPEPDGKITVYVGTQHGFKDRFQLARILDMPETDIRVVSSPMGGSFGGKDELNIQPYGALLALATNCPVKIHNSRQESVRAGLKRHPMNIMMKTGVDQEGNILAHKVKIIADTGAYATLGPAVLDFAVEHAPGPYIIPHMEIEGVSVFTNNGVSGEFRGFGGNQITFALEGQMDRLANKLNMDPVTFRLKNLRKADGPGPLGQKIASTNGASDVLQAIERSHAEKSKRWKREELDKWKVRGTGIALTMHGGGLGIDRNDPAGGRLSFTKNGKIEAAFGFEECGQGLLAVIETLLIEEFECTEKDIKIVIGDTALVPVSGSSTASRSTSMVWQALMRMKDSFRKQVLELAQMITGISADQLQMGPRGIWKAGEMDASGPFITFAQLAHQMPIGRSINVHTSFNFPTSPDATVGGSHYLYAFAAVIAHVEVDLLTGQVKVSTIDQAVAAGPVVSPLGYLGQIEGGGVMALGYTMMEEAVMDKGIYLTDNFDNYFIPTICDVPYKTHVEAIEKLAVGDPFGPRGVGEIGTVAVAPAIVRAIYDATGCWVNKLPVSPEFLLKSISLGEMKPWI</sequence>
<gene>
    <name evidence="2" type="ORF">FB550_10367</name>
</gene>
<dbReference type="NCBIfam" id="TIGR03196">
    <property type="entry name" value="pucD"/>
    <property type="match status" value="1"/>
</dbReference>
<dbReference type="Proteomes" id="UP000319671">
    <property type="component" value="Unassembled WGS sequence"/>
</dbReference>
<evidence type="ECO:0000313" key="3">
    <source>
        <dbReference type="Proteomes" id="UP000319671"/>
    </source>
</evidence>
<dbReference type="GO" id="GO:0016491">
    <property type="term" value="F:oxidoreductase activity"/>
    <property type="evidence" value="ECO:0007669"/>
    <property type="project" value="InterPro"/>
</dbReference>
<dbReference type="InterPro" id="IPR016208">
    <property type="entry name" value="Ald_Oxase/xanthine_DH-like"/>
</dbReference>
<feature type="domain" description="Aldehyde oxidase/xanthine dehydrogenase a/b hammerhead" evidence="1">
    <location>
        <begin position="23"/>
        <end position="129"/>
    </location>
</feature>
<dbReference type="RefSeq" id="WP_144563317.1">
    <property type="nucleotide sequence ID" value="NZ_VIVN01000003.1"/>
</dbReference>
<evidence type="ECO:0000313" key="2">
    <source>
        <dbReference type="EMBL" id="TWE04893.1"/>
    </source>
</evidence>
<reference evidence="2 3" key="1">
    <citation type="submission" date="2019-06" db="EMBL/GenBank/DDBJ databases">
        <title>Sorghum-associated microbial communities from plants grown in Nebraska, USA.</title>
        <authorList>
            <person name="Schachtman D."/>
        </authorList>
    </citation>
    <scope>NUCLEOTIDE SEQUENCE [LARGE SCALE GENOMIC DNA]</scope>
    <source>
        <strain evidence="2 3">2482</strain>
    </source>
</reference>
<dbReference type="InterPro" id="IPR000674">
    <property type="entry name" value="Ald_Oxase/Xan_DH_a/b"/>
</dbReference>
<dbReference type="InterPro" id="IPR046867">
    <property type="entry name" value="AldOxase/xan_DH_MoCoBD2"/>
</dbReference>
<dbReference type="InterPro" id="IPR036856">
    <property type="entry name" value="Ald_Oxase/Xan_DH_a/b_sf"/>
</dbReference>